<feature type="transmembrane region" description="Helical" evidence="1">
    <location>
        <begin position="16"/>
        <end position="37"/>
    </location>
</feature>
<reference evidence="2" key="1">
    <citation type="journal article" date="2020" name="mSystems">
        <title>Genome- and Community-Level Interaction Insights into Carbon Utilization and Element Cycling Functions of Hydrothermarchaeota in Hydrothermal Sediment.</title>
        <authorList>
            <person name="Zhou Z."/>
            <person name="Liu Y."/>
            <person name="Xu W."/>
            <person name="Pan J."/>
            <person name="Luo Z.H."/>
            <person name="Li M."/>
        </authorList>
    </citation>
    <scope>NUCLEOTIDE SEQUENCE [LARGE SCALE GENOMIC DNA]</scope>
    <source>
        <strain evidence="2">SpSt-1259</strain>
    </source>
</reference>
<accession>A0A7C2UWW9</accession>
<dbReference type="Proteomes" id="UP000885664">
    <property type="component" value="Unassembled WGS sequence"/>
</dbReference>
<dbReference type="AlphaFoldDB" id="A0A7C2UWW9"/>
<sequence length="451" mass="49158">METKTSLEMGLKERGISGIISILFLLIAFFIIFYSLYSLSQSSVSYIQSSLQREEMSQKASELSRSVSGFYIFYPDTGTISINVTSYFGEPVTIPRVIIIYSNGAAMLSNYLGITLQTGKSISFNVSSSEAPSSVIVALYTTSGVQATLPIEQSVQTAPKTSPPPFSPLSLKMNNTVLFDDFSTDPLASGRISALSGSWTWSPGILSVSPGGSSSPSRENIAYLNLSSYGFQAPLPSKIYVVTKVYQNDFSGSYADIVFLSSDSASSLYRAGAYYQNKNNMQAELYKYMNNGWSQLDSGNNIGATSPVILEAYLEKGQSYANLSASVLSSVESSTAFYNDNNPLSISYVGIGSYKSMNTSFAFIYLSKSMDPLYVYIMGFPSSYTIRVLDSDGRIYNVNYDSTIGMFEVYLFQDPSSFSPVLRNALVLVYSGSSLVSSYYGDLWGGCVYSP</sequence>
<dbReference type="EMBL" id="DSFE01000101">
    <property type="protein sequence ID" value="HEU98164.1"/>
    <property type="molecule type" value="Genomic_DNA"/>
</dbReference>
<name>A0A7C2UWW9_9CREN</name>
<protein>
    <submittedName>
        <fullName evidence="2">Uncharacterized protein</fullName>
    </submittedName>
</protein>
<keyword evidence="1" id="KW-0812">Transmembrane</keyword>
<gene>
    <name evidence="2" type="ORF">ENO36_04860</name>
</gene>
<organism evidence="2">
    <name type="scientific">Fervidicoccus fontis</name>
    <dbReference type="NCBI Taxonomy" id="683846"/>
    <lineage>
        <taxon>Archaea</taxon>
        <taxon>Thermoproteota</taxon>
        <taxon>Thermoprotei</taxon>
        <taxon>Fervidicoccales</taxon>
        <taxon>Fervidicoccaceae</taxon>
        <taxon>Fervidicoccus</taxon>
    </lineage>
</organism>
<proteinExistence type="predicted"/>
<keyword evidence="1" id="KW-0472">Membrane</keyword>
<comment type="caution">
    <text evidence="2">The sequence shown here is derived from an EMBL/GenBank/DDBJ whole genome shotgun (WGS) entry which is preliminary data.</text>
</comment>
<evidence type="ECO:0000313" key="2">
    <source>
        <dbReference type="EMBL" id="HEU98164.1"/>
    </source>
</evidence>
<keyword evidence="1" id="KW-1133">Transmembrane helix</keyword>
<evidence type="ECO:0000256" key="1">
    <source>
        <dbReference type="SAM" id="Phobius"/>
    </source>
</evidence>